<feature type="transmembrane region" description="Helical" evidence="5">
    <location>
        <begin position="106"/>
        <end position="129"/>
    </location>
</feature>
<keyword evidence="2" id="KW-0119">Carbohydrate metabolism</keyword>
<dbReference type="AlphaFoldDB" id="A0A418AMP4"/>
<keyword evidence="5" id="KW-0812">Transmembrane</keyword>
<dbReference type="Proteomes" id="UP000285060">
    <property type="component" value="Unassembled WGS sequence"/>
</dbReference>
<keyword evidence="7" id="KW-1185">Reference proteome</keyword>
<keyword evidence="1" id="KW-0136">Cellulose degradation</keyword>
<evidence type="ECO:0008006" key="8">
    <source>
        <dbReference type="Google" id="ProtNLM"/>
    </source>
</evidence>
<organism evidence="6 7">
    <name type="scientific">Aphanomyces invadans</name>
    <dbReference type="NCBI Taxonomy" id="157072"/>
    <lineage>
        <taxon>Eukaryota</taxon>
        <taxon>Sar</taxon>
        <taxon>Stramenopiles</taxon>
        <taxon>Oomycota</taxon>
        <taxon>Saprolegniomycetes</taxon>
        <taxon>Saprolegniales</taxon>
        <taxon>Verrucalvaceae</taxon>
        <taxon>Aphanomyces</taxon>
    </lineage>
</organism>
<feature type="non-terminal residue" evidence="6">
    <location>
        <position position="250"/>
    </location>
</feature>
<gene>
    <name evidence="6" type="ORF">DYB32_007790</name>
</gene>
<evidence type="ECO:0000313" key="7">
    <source>
        <dbReference type="Proteomes" id="UP000285060"/>
    </source>
</evidence>
<dbReference type="EMBL" id="QUSY01001054">
    <property type="protein sequence ID" value="RHY26231.1"/>
    <property type="molecule type" value="Genomic_DNA"/>
</dbReference>
<evidence type="ECO:0000256" key="4">
    <source>
        <dbReference type="SAM" id="MobiDB-lite"/>
    </source>
</evidence>
<feature type="compositionally biased region" description="Polar residues" evidence="4">
    <location>
        <begin position="1"/>
        <end position="14"/>
    </location>
</feature>
<protein>
    <recommendedName>
        <fullName evidence="8">Glycoside hydrolase family 5 domain-containing protein</fullName>
    </recommendedName>
</protein>
<dbReference type="PANTHER" id="PTHR35923:SF2">
    <property type="entry name" value="ENDOGLUCANASE"/>
    <property type="match status" value="1"/>
</dbReference>
<name>A0A418AMP4_9STRA</name>
<evidence type="ECO:0000256" key="3">
    <source>
        <dbReference type="ARBA" id="ARBA00023326"/>
    </source>
</evidence>
<dbReference type="SUPFAM" id="SSF51445">
    <property type="entry name" value="(Trans)glycosidases"/>
    <property type="match status" value="1"/>
</dbReference>
<dbReference type="Gene3D" id="3.20.20.80">
    <property type="entry name" value="Glycosidases"/>
    <property type="match status" value="1"/>
</dbReference>
<keyword evidence="5" id="KW-0472">Membrane</keyword>
<evidence type="ECO:0000313" key="6">
    <source>
        <dbReference type="EMBL" id="RHY26231.1"/>
    </source>
</evidence>
<evidence type="ECO:0000256" key="2">
    <source>
        <dbReference type="ARBA" id="ARBA00023277"/>
    </source>
</evidence>
<dbReference type="InterPro" id="IPR017853">
    <property type="entry name" value="GH"/>
</dbReference>
<comment type="caution">
    <text evidence="6">The sequence shown here is derived from an EMBL/GenBank/DDBJ whole genome shotgun (WGS) entry which is preliminary data.</text>
</comment>
<feature type="region of interest" description="Disordered" evidence="4">
    <location>
        <begin position="1"/>
        <end position="22"/>
    </location>
</feature>
<sequence length="250" mass="27904">MSRPQYYTQDTQDSVAPHDDPMEHVEVWQDTTAERGYNTYLVQQSSVLESSRSNDGHLQSGGVRPTFAERPTIADRGTIAAARPDIRIGKIDTGDRPAKTLGRKRVWPGWLFLFVMFAGSIFGITWFSIKLYKSAQKQQEKSEFILNRTPPPITPPKICEQPDFVNEKGVIYAKYKTAPSQKIIITGINWSGMENPEGVPHGLAFGQASLNDIVDRMAKQGMTAVRLPLNVLMINSNAAPNIKDFVDPIL</sequence>
<dbReference type="VEuPathDB" id="FungiDB:H310_03011"/>
<proteinExistence type="predicted"/>
<dbReference type="GO" id="GO:0030245">
    <property type="term" value="P:cellulose catabolic process"/>
    <property type="evidence" value="ECO:0007669"/>
    <property type="project" value="UniProtKB-KW"/>
</dbReference>
<reference evidence="6 7" key="1">
    <citation type="submission" date="2018-08" db="EMBL/GenBank/DDBJ databases">
        <title>Aphanomyces genome sequencing and annotation.</title>
        <authorList>
            <person name="Minardi D."/>
            <person name="Oidtmann B."/>
            <person name="Van Der Giezen M."/>
            <person name="Studholme D.J."/>
        </authorList>
    </citation>
    <scope>NUCLEOTIDE SEQUENCE [LARGE SCALE GENOMIC DNA]</scope>
    <source>
        <strain evidence="6 7">NJM0002</strain>
    </source>
</reference>
<evidence type="ECO:0000256" key="5">
    <source>
        <dbReference type="SAM" id="Phobius"/>
    </source>
</evidence>
<evidence type="ECO:0000256" key="1">
    <source>
        <dbReference type="ARBA" id="ARBA00023001"/>
    </source>
</evidence>
<dbReference type="PANTHER" id="PTHR35923">
    <property type="entry name" value="MAJOR EXTRACELLULAR ENDOGLUCANASE"/>
    <property type="match status" value="1"/>
</dbReference>
<accession>A0A418AMP4</accession>
<keyword evidence="3" id="KW-0624">Polysaccharide degradation</keyword>
<keyword evidence="5" id="KW-1133">Transmembrane helix</keyword>